<evidence type="ECO:0000313" key="3">
    <source>
        <dbReference type="Proteomes" id="UP000490800"/>
    </source>
</evidence>
<organism evidence="2 3">
    <name type="scientific">Paenibacillus lutrae</name>
    <dbReference type="NCBI Taxonomy" id="2078573"/>
    <lineage>
        <taxon>Bacteria</taxon>
        <taxon>Bacillati</taxon>
        <taxon>Bacillota</taxon>
        <taxon>Bacilli</taxon>
        <taxon>Bacillales</taxon>
        <taxon>Paenibacillaceae</taxon>
        <taxon>Paenibacillus</taxon>
    </lineage>
</organism>
<dbReference type="EMBL" id="RHLK01000001">
    <property type="protein sequence ID" value="MVO98128.1"/>
    <property type="molecule type" value="Genomic_DNA"/>
</dbReference>
<evidence type="ECO:0000313" key="2">
    <source>
        <dbReference type="EMBL" id="MVO98128.1"/>
    </source>
</evidence>
<gene>
    <name evidence="2" type="ORF">EDM21_00970</name>
</gene>
<keyword evidence="3" id="KW-1185">Reference proteome</keyword>
<keyword evidence="1" id="KW-0175">Coiled coil</keyword>
<evidence type="ECO:0000256" key="1">
    <source>
        <dbReference type="SAM" id="Coils"/>
    </source>
</evidence>
<dbReference type="OrthoDB" id="2647092at2"/>
<proteinExistence type="predicted"/>
<reference evidence="2 3" key="1">
    <citation type="journal article" date="2019" name="Microorganisms">
        <title>Paenibacillus lutrae sp. nov., A Chitinolytic Species Isolated from A River Otter in Castril Natural Park, Granada, Spain.</title>
        <authorList>
            <person name="Rodriguez M."/>
            <person name="Reina J.C."/>
            <person name="Bejar V."/>
            <person name="Llamas I."/>
        </authorList>
    </citation>
    <scope>NUCLEOTIDE SEQUENCE [LARGE SCALE GENOMIC DNA]</scope>
    <source>
        <strain evidence="2 3">N10</strain>
    </source>
</reference>
<feature type="coiled-coil region" evidence="1">
    <location>
        <begin position="4"/>
        <end position="31"/>
    </location>
</feature>
<dbReference type="AlphaFoldDB" id="A0A7X3FEP9"/>
<accession>A0A7X3FEP9</accession>
<dbReference type="RefSeq" id="WP_157332025.1">
    <property type="nucleotide sequence ID" value="NZ_RHLK01000001.1"/>
</dbReference>
<sequence>MRTADQVRRKLTELTKQKQFIQQQLEKDKENNILNIQIEKLEDMTMMLEWVLNEPSGSYHG</sequence>
<name>A0A7X3FEP9_9BACL</name>
<comment type="caution">
    <text evidence="2">The sequence shown here is derived from an EMBL/GenBank/DDBJ whole genome shotgun (WGS) entry which is preliminary data.</text>
</comment>
<dbReference type="Proteomes" id="UP000490800">
    <property type="component" value="Unassembled WGS sequence"/>
</dbReference>
<protein>
    <submittedName>
        <fullName evidence="2">Uncharacterized protein</fullName>
    </submittedName>
</protein>